<keyword evidence="4" id="KW-1185">Reference proteome</keyword>
<evidence type="ECO:0000313" key="4">
    <source>
        <dbReference type="Proteomes" id="UP000326671"/>
    </source>
</evidence>
<gene>
    <name evidence="3" type="ORF">F4V44_00335</name>
</gene>
<protein>
    <recommendedName>
        <fullName evidence="2">DUF5658 domain-containing protein</fullName>
    </recommendedName>
</protein>
<proteinExistence type="predicted"/>
<organism evidence="3 4">
    <name type="scientific">Niallia endozanthoxylica</name>
    <dbReference type="NCBI Taxonomy" id="2036016"/>
    <lineage>
        <taxon>Bacteria</taxon>
        <taxon>Bacillati</taxon>
        <taxon>Bacillota</taxon>
        <taxon>Bacilli</taxon>
        <taxon>Bacillales</taxon>
        <taxon>Bacillaceae</taxon>
        <taxon>Niallia</taxon>
    </lineage>
</organism>
<dbReference type="OrthoDB" id="2084666at2"/>
<dbReference type="AlphaFoldDB" id="A0A5J5I8E9"/>
<reference evidence="3 4" key="1">
    <citation type="submission" date="2019-09" db="EMBL/GenBank/DDBJ databases">
        <title>Whole genome sequences of isolates from the Mars Exploration Rovers.</title>
        <authorList>
            <person name="Seuylemezian A."/>
            <person name="Vaishampayan P."/>
        </authorList>
    </citation>
    <scope>NUCLEOTIDE SEQUENCE [LARGE SCALE GENOMIC DNA]</scope>
    <source>
        <strain evidence="3 4">MER_TA_151</strain>
    </source>
</reference>
<feature type="domain" description="DUF5658" evidence="2">
    <location>
        <begin position="2"/>
        <end position="72"/>
    </location>
</feature>
<dbReference type="EMBL" id="VYKL01000003">
    <property type="protein sequence ID" value="KAA9032390.1"/>
    <property type="molecule type" value="Genomic_DNA"/>
</dbReference>
<comment type="caution">
    <text evidence="3">The sequence shown here is derived from an EMBL/GenBank/DDBJ whole genome shotgun (WGS) entry which is preliminary data.</text>
</comment>
<keyword evidence="1" id="KW-0812">Transmembrane</keyword>
<keyword evidence="1" id="KW-1133">Transmembrane helix</keyword>
<keyword evidence="1" id="KW-0472">Membrane</keyword>
<evidence type="ECO:0000259" key="2">
    <source>
        <dbReference type="Pfam" id="PF18902"/>
    </source>
</evidence>
<dbReference type="Proteomes" id="UP000326671">
    <property type="component" value="Unassembled WGS sequence"/>
</dbReference>
<evidence type="ECO:0000313" key="3">
    <source>
        <dbReference type="EMBL" id="KAA9032390.1"/>
    </source>
</evidence>
<dbReference type="InterPro" id="IPR043717">
    <property type="entry name" value="DUF5658"/>
</dbReference>
<feature type="transmembrane region" description="Helical" evidence="1">
    <location>
        <begin position="51"/>
        <end position="71"/>
    </location>
</feature>
<sequence length="77" mass="9110">MKHSFISELNPLMRQLYEFNPLLFILLKAALSLSLYLFIFLKKVPQSRWLMWITVLAAVFYTSVFALHCVWMGSILR</sequence>
<feature type="transmembrane region" description="Helical" evidence="1">
    <location>
        <begin position="21"/>
        <end position="39"/>
    </location>
</feature>
<name>A0A5J5I8E9_9BACI</name>
<accession>A0A5J5I8E9</accession>
<evidence type="ECO:0000256" key="1">
    <source>
        <dbReference type="SAM" id="Phobius"/>
    </source>
</evidence>
<dbReference type="Pfam" id="PF18902">
    <property type="entry name" value="DUF5658"/>
    <property type="match status" value="1"/>
</dbReference>